<sequence length="424" mass="47609">MAKINPFKPNSPVPPGMFAGRLAEIEALENGLHQTKHGNSSNFLITGERGIGKSSLIGYIKPTAQGFIKSADYDNFNFVVVNTVISNKSTLISFIKLLERNLKRELEKIGRAEKVRAFFSDTWSFVQRLKIMDSGIGKAEPSDDLDLIIDDFAYSLAETSKRITNPENGEVARDGIMIVVDEADNACPDLHIGYFFKVVTELLQQNGCENVMFIVAGLPDVVEKLTVSHESSMRVFTQLVIKELKPDDRKYVVNRGLEVGNEQNDEQTIITTDARNMISTLSEGYPHFIQQFSYSAFEANTDGEISEDDVATGAFRQGGALDAIGSRYYQSLYNEQIKSDEYREVLEIMAENMNSWIKKSDIRDKFSGNDHTVSDALKALTSRKIILKNPSKLGEYRLQHKGFALWIKLFGRRKNATSQSTRTQ</sequence>
<reference evidence="2 3" key="1">
    <citation type="journal article" date="2011" name="Front. Microbiol.">
        <title>Genomic signatures of strain selection and enhancement in Bacillus atrophaeus var. globigii, a historical biowarfare simulant.</title>
        <authorList>
            <person name="Gibbons H.S."/>
            <person name="Broomall S.M."/>
            <person name="McNew L.A."/>
            <person name="Daligault H."/>
            <person name="Chapman C."/>
            <person name="Bruce D."/>
            <person name="Karavis M."/>
            <person name="Krepps M."/>
            <person name="McGregor P.A."/>
            <person name="Hong C."/>
            <person name="Park K.H."/>
            <person name="Akmal A."/>
            <person name="Feldman A."/>
            <person name="Lin J.S."/>
            <person name="Chang W.E."/>
            <person name="Higgs B.W."/>
            <person name="Demirev P."/>
            <person name="Lindquist J."/>
            <person name="Liem A."/>
            <person name="Fochler E."/>
            <person name="Read T.D."/>
            <person name="Tapia R."/>
            <person name="Johnson S."/>
            <person name="Bishop-Lilly K.A."/>
            <person name="Detter C."/>
            <person name="Han C."/>
            <person name="Sozhamannan S."/>
            <person name="Rosenzweig C.N."/>
            <person name="Skowronski E.W."/>
        </authorList>
    </citation>
    <scope>NUCLEOTIDE SEQUENCE [LARGE SCALE GENOMIC DNA]</scope>
    <source>
        <strain evidence="2 3">TPS4-2</strain>
    </source>
</reference>
<accession>A0A432YF80</accession>
<feature type="domain" description="Orc1-like AAA ATPase" evidence="1">
    <location>
        <begin position="18"/>
        <end position="185"/>
    </location>
</feature>
<keyword evidence="2" id="KW-0547">Nucleotide-binding</keyword>
<dbReference type="InterPro" id="IPR041664">
    <property type="entry name" value="AAA_16"/>
</dbReference>
<dbReference type="EMBL" id="PIQA01000018">
    <property type="protein sequence ID" value="RUO59613.1"/>
    <property type="molecule type" value="Genomic_DNA"/>
</dbReference>
<gene>
    <name evidence="2" type="ORF">CWI73_12220</name>
</gene>
<keyword evidence="2" id="KW-0067">ATP-binding</keyword>
<dbReference type="SUPFAM" id="SSF52540">
    <property type="entry name" value="P-loop containing nucleoside triphosphate hydrolases"/>
    <property type="match status" value="1"/>
</dbReference>
<evidence type="ECO:0000259" key="1">
    <source>
        <dbReference type="Pfam" id="PF13191"/>
    </source>
</evidence>
<name>A0A432YF80_9GAMM</name>
<evidence type="ECO:0000313" key="3">
    <source>
        <dbReference type="Proteomes" id="UP000288361"/>
    </source>
</evidence>
<evidence type="ECO:0000313" key="2">
    <source>
        <dbReference type="EMBL" id="RUO59613.1"/>
    </source>
</evidence>
<dbReference type="GO" id="GO:0005524">
    <property type="term" value="F:ATP binding"/>
    <property type="evidence" value="ECO:0007669"/>
    <property type="project" value="UniProtKB-KW"/>
</dbReference>
<proteinExistence type="predicted"/>
<protein>
    <submittedName>
        <fullName evidence="2">ATP-binding protein</fullName>
    </submittedName>
</protein>
<organism evidence="2 3">
    <name type="scientific">Idiomarina piscisalsi</name>
    <dbReference type="NCBI Taxonomy" id="1096243"/>
    <lineage>
        <taxon>Bacteria</taxon>
        <taxon>Pseudomonadati</taxon>
        <taxon>Pseudomonadota</taxon>
        <taxon>Gammaproteobacteria</taxon>
        <taxon>Alteromonadales</taxon>
        <taxon>Idiomarinaceae</taxon>
        <taxon>Idiomarina</taxon>
    </lineage>
</organism>
<dbReference type="AlphaFoldDB" id="A0A432YF80"/>
<dbReference type="Proteomes" id="UP000288361">
    <property type="component" value="Unassembled WGS sequence"/>
</dbReference>
<dbReference type="InterPro" id="IPR027417">
    <property type="entry name" value="P-loop_NTPase"/>
</dbReference>
<dbReference type="PANTHER" id="PTHR34301">
    <property type="entry name" value="DNA-BINDING PROTEIN-RELATED"/>
    <property type="match status" value="1"/>
</dbReference>
<dbReference type="PANTHER" id="PTHR34301:SF8">
    <property type="entry name" value="ATPASE DOMAIN-CONTAINING PROTEIN"/>
    <property type="match status" value="1"/>
</dbReference>
<dbReference type="Pfam" id="PF13191">
    <property type="entry name" value="AAA_16"/>
    <property type="match status" value="1"/>
</dbReference>
<dbReference type="Gene3D" id="3.40.50.300">
    <property type="entry name" value="P-loop containing nucleotide triphosphate hydrolases"/>
    <property type="match status" value="1"/>
</dbReference>
<dbReference type="RefSeq" id="WP_126753038.1">
    <property type="nucleotide sequence ID" value="NZ_JBHUMT010000002.1"/>
</dbReference>
<comment type="caution">
    <text evidence="2">The sequence shown here is derived from an EMBL/GenBank/DDBJ whole genome shotgun (WGS) entry which is preliminary data.</text>
</comment>